<dbReference type="Proteomes" id="UP000572540">
    <property type="component" value="Unassembled WGS sequence"/>
</dbReference>
<dbReference type="GO" id="GO:0004364">
    <property type="term" value="F:glutathione transferase activity"/>
    <property type="evidence" value="ECO:0007669"/>
    <property type="project" value="UniProtKB-EC"/>
</dbReference>
<feature type="domain" description="GST C-terminal" evidence="2">
    <location>
        <begin position="86"/>
        <end position="214"/>
    </location>
</feature>
<keyword evidence="3" id="KW-0808">Transferase</keyword>
<comment type="caution">
    <text evidence="3">The sequence shown here is derived from an EMBL/GenBank/DDBJ whole genome shotgun (WGS) entry which is preliminary data.</text>
</comment>
<dbReference type="CDD" id="cd03047">
    <property type="entry name" value="GST_N_2"/>
    <property type="match status" value="1"/>
</dbReference>
<organism evidence="3 4">
    <name type="scientific">Paraburkholderia bryophila</name>
    <dbReference type="NCBI Taxonomy" id="420952"/>
    <lineage>
        <taxon>Bacteria</taxon>
        <taxon>Pseudomonadati</taxon>
        <taxon>Pseudomonadota</taxon>
        <taxon>Betaproteobacteria</taxon>
        <taxon>Burkholderiales</taxon>
        <taxon>Burkholderiaceae</taxon>
        <taxon>Paraburkholderia</taxon>
    </lineage>
</organism>
<reference evidence="3 4" key="1">
    <citation type="submission" date="2020-07" db="EMBL/GenBank/DDBJ databases">
        <title>Exploring microbial biodiversity for novel pathways involved in the catabolism of aromatic compounds derived from lignin.</title>
        <authorList>
            <person name="Elkins J."/>
        </authorList>
    </citation>
    <scope>NUCLEOTIDE SEQUENCE [LARGE SCALE GENOMIC DNA]</scope>
    <source>
        <strain evidence="3 4">H2C3B</strain>
    </source>
</reference>
<evidence type="ECO:0000259" key="2">
    <source>
        <dbReference type="PROSITE" id="PS50405"/>
    </source>
</evidence>
<gene>
    <name evidence="3" type="ORF">GGD41_007392</name>
</gene>
<feature type="domain" description="GST N-terminal" evidence="1">
    <location>
        <begin position="1"/>
        <end position="81"/>
    </location>
</feature>
<dbReference type="InterPro" id="IPR036249">
    <property type="entry name" value="Thioredoxin-like_sf"/>
</dbReference>
<dbReference type="PROSITE" id="PS50404">
    <property type="entry name" value="GST_NTER"/>
    <property type="match status" value="1"/>
</dbReference>
<dbReference type="SFLD" id="SFLDG00358">
    <property type="entry name" value="Main_(cytGST)"/>
    <property type="match status" value="1"/>
</dbReference>
<dbReference type="InterPro" id="IPR036282">
    <property type="entry name" value="Glutathione-S-Trfase_C_sf"/>
</dbReference>
<dbReference type="Pfam" id="PF00043">
    <property type="entry name" value="GST_C"/>
    <property type="match status" value="1"/>
</dbReference>
<dbReference type="InterPro" id="IPR040079">
    <property type="entry name" value="Glutathione_S-Trfase"/>
</dbReference>
<accession>A0A7Z0B3T1</accession>
<dbReference type="InterPro" id="IPR004045">
    <property type="entry name" value="Glutathione_S-Trfase_N"/>
</dbReference>
<evidence type="ECO:0000313" key="4">
    <source>
        <dbReference type="Proteomes" id="UP000572540"/>
    </source>
</evidence>
<dbReference type="InterPro" id="IPR010987">
    <property type="entry name" value="Glutathione-S-Trfase_C-like"/>
</dbReference>
<dbReference type="SFLD" id="SFLDG01150">
    <property type="entry name" value="Main.1:_Beta-like"/>
    <property type="match status" value="1"/>
</dbReference>
<evidence type="ECO:0000259" key="1">
    <source>
        <dbReference type="PROSITE" id="PS50404"/>
    </source>
</evidence>
<dbReference type="PROSITE" id="PS50405">
    <property type="entry name" value="GST_CTER"/>
    <property type="match status" value="1"/>
</dbReference>
<evidence type="ECO:0000313" key="3">
    <source>
        <dbReference type="EMBL" id="NYH20164.1"/>
    </source>
</evidence>
<dbReference type="PANTHER" id="PTHR44051">
    <property type="entry name" value="GLUTATHIONE S-TRANSFERASE-RELATED"/>
    <property type="match status" value="1"/>
</dbReference>
<dbReference type="Pfam" id="PF13417">
    <property type="entry name" value="GST_N_3"/>
    <property type="match status" value="1"/>
</dbReference>
<dbReference type="PANTHER" id="PTHR44051:SF19">
    <property type="entry name" value="DISULFIDE-BOND OXIDOREDUCTASE YFCG"/>
    <property type="match status" value="1"/>
</dbReference>
<dbReference type="RefSeq" id="WP_179704243.1">
    <property type="nucleotide sequence ID" value="NZ_JACCAU010000001.1"/>
</dbReference>
<dbReference type="EMBL" id="JACCAU010000001">
    <property type="protein sequence ID" value="NYH20164.1"/>
    <property type="molecule type" value="Genomic_DNA"/>
</dbReference>
<dbReference type="SFLD" id="SFLDS00019">
    <property type="entry name" value="Glutathione_Transferase_(cytos"/>
    <property type="match status" value="1"/>
</dbReference>
<proteinExistence type="predicted"/>
<name>A0A7Z0B3T1_9BURK</name>
<dbReference type="AlphaFoldDB" id="A0A7Z0B3T1"/>
<dbReference type="InterPro" id="IPR004046">
    <property type="entry name" value="GST_C"/>
</dbReference>
<dbReference type="SUPFAM" id="SSF52833">
    <property type="entry name" value="Thioredoxin-like"/>
    <property type="match status" value="1"/>
</dbReference>
<sequence length="214" mass="24629">MLTIWGRRSSFNVQKVLWLAGELGLAYRHVSIGGEFGGCETAEFEALNPTRRIPVIELDGEIAWESHTILRLLAAQTRQAPFWLADPFARSHAERWMDWCQTTLEPDLMTGLFWAMVRTPESERNWPLVHEKNARCTQHFQMLDRMLATRPFLSGDALGLGDIPVGATLFRYFSLDVERPALPHVNAWYHRLQQRPAYREHVMASFEALRGRPG</sequence>
<dbReference type="EC" id="2.5.1.18" evidence="3"/>
<protein>
    <submittedName>
        <fullName evidence="3">Glutathione S-transferase</fullName>
        <ecNumber evidence="3">2.5.1.18</ecNumber>
    </submittedName>
</protein>
<dbReference type="Gene3D" id="3.40.30.10">
    <property type="entry name" value="Glutaredoxin"/>
    <property type="match status" value="1"/>
</dbReference>
<dbReference type="Gene3D" id="1.20.1050.10">
    <property type="match status" value="1"/>
</dbReference>
<dbReference type="SUPFAM" id="SSF47616">
    <property type="entry name" value="GST C-terminal domain-like"/>
    <property type="match status" value="1"/>
</dbReference>